<sequence length="41" mass="4604">MLNGKLDLKANNCFQLDRAMAVKARNQPIFGGSQIERNPDE</sequence>
<name>A0A1I2JQ75_9BACT</name>
<protein>
    <submittedName>
        <fullName evidence="1">Uncharacterized protein</fullName>
    </submittedName>
</protein>
<dbReference type="AlphaFoldDB" id="A0A1I2JQ75"/>
<proteinExistence type="predicted"/>
<reference evidence="2" key="1">
    <citation type="submission" date="2016-10" db="EMBL/GenBank/DDBJ databases">
        <authorList>
            <person name="Varghese N."/>
            <person name="Submissions S."/>
        </authorList>
    </citation>
    <scope>NUCLEOTIDE SEQUENCE [LARGE SCALE GENOMIC DNA]</scope>
    <source>
        <strain>GEY</strain>
        <strain evidence="2">DSM 9560</strain>
    </source>
</reference>
<dbReference type="RefSeq" id="WP_262509469.1">
    <property type="nucleotide sequence ID" value="NZ_FONY01000058.1"/>
</dbReference>
<evidence type="ECO:0000313" key="2">
    <source>
        <dbReference type="Proteomes" id="UP000199513"/>
    </source>
</evidence>
<keyword evidence="2" id="KW-1185">Reference proteome</keyword>
<accession>A0A1I2JQ75</accession>
<dbReference type="Proteomes" id="UP000199513">
    <property type="component" value="Unassembled WGS sequence"/>
</dbReference>
<gene>
    <name evidence="1" type="ORF">SAMN04488541_10584</name>
</gene>
<organism evidence="1 2">
    <name type="scientific">Thermoflexibacter ruber</name>
    <dbReference type="NCBI Taxonomy" id="1003"/>
    <lineage>
        <taxon>Bacteria</taxon>
        <taxon>Pseudomonadati</taxon>
        <taxon>Bacteroidota</taxon>
        <taxon>Cytophagia</taxon>
        <taxon>Cytophagales</taxon>
        <taxon>Thermoflexibacteraceae</taxon>
        <taxon>Thermoflexibacter</taxon>
    </lineage>
</organism>
<dbReference type="EMBL" id="FONY01000058">
    <property type="protein sequence ID" value="SFF56070.1"/>
    <property type="molecule type" value="Genomic_DNA"/>
</dbReference>
<evidence type="ECO:0000313" key="1">
    <source>
        <dbReference type="EMBL" id="SFF56070.1"/>
    </source>
</evidence>